<keyword evidence="4 5" id="KW-0413">Isomerase</keyword>
<feature type="binding site" evidence="5">
    <location>
        <position position="291"/>
    </location>
    <ligand>
        <name>Mn(2+)</name>
        <dbReference type="ChEBI" id="CHEBI:29035"/>
        <label>2</label>
    </ligand>
</feature>
<comment type="similarity">
    <text evidence="1 5">Belongs to the phosphopentomutase family.</text>
</comment>
<evidence type="ECO:0000256" key="4">
    <source>
        <dbReference type="ARBA" id="ARBA00023235"/>
    </source>
</evidence>
<dbReference type="PANTHER" id="PTHR21110:SF0">
    <property type="entry name" value="PHOSPHOPENTOMUTASE"/>
    <property type="match status" value="1"/>
</dbReference>
<comment type="catalytic activity">
    <reaction evidence="5">
        <text>2-deoxy-alpha-D-ribose 1-phosphate = 2-deoxy-D-ribose 5-phosphate</text>
        <dbReference type="Rhea" id="RHEA:27658"/>
        <dbReference type="ChEBI" id="CHEBI:57259"/>
        <dbReference type="ChEBI" id="CHEBI:62877"/>
        <dbReference type="EC" id="5.4.2.7"/>
    </reaction>
</comment>
<gene>
    <name evidence="5" type="primary">deoB</name>
    <name evidence="8" type="ORF">SAMN02745110_00197</name>
</gene>
<dbReference type="NCBIfam" id="NF003766">
    <property type="entry name" value="PRK05362.1"/>
    <property type="match status" value="1"/>
</dbReference>
<keyword evidence="9" id="KW-1185">Reference proteome</keyword>
<dbReference type="InterPro" id="IPR017850">
    <property type="entry name" value="Alkaline_phosphatase_core_sf"/>
</dbReference>
<dbReference type="EMBL" id="FUXA01000003">
    <property type="protein sequence ID" value="SJZ37963.1"/>
    <property type="molecule type" value="Genomic_DNA"/>
</dbReference>
<dbReference type="GO" id="GO:0008973">
    <property type="term" value="F:phosphopentomutase activity"/>
    <property type="evidence" value="ECO:0007669"/>
    <property type="project" value="UniProtKB-UniRule"/>
</dbReference>
<reference evidence="8 9" key="1">
    <citation type="submission" date="2017-02" db="EMBL/GenBank/DDBJ databases">
        <authorList>
            <person name="Peterson S.W."/>
        </authorList>
    </citation>
    <scope>NUCLEOTIDE SEQUENCE [LARGE SCALE GENOMIC DNA]</scope>
    <source>
        <strain evidence="8 9">ATCC 17233</strain>
    </source>
</reference>
<feature type="binding site" evidence="5">
    <location>
        <position position="339"/>
    </location>
    <ligand>
        <name>Mn(2+)</name>
        <dbReference type="ChEBI" id="CHEBI:29035"/>
        <label>1</label>
    </ligand>
</feature>
<evidence type="ECO:0000313" key="9">
    <source>
        <dbReference type="Proteomes" id="UP000189857"/>
    </source>
</evidence>
<protein>
    <recommendedName>
        <fullName evidence="5 6">Phosphopentomutase</fullName>
        <ecNumber evidence="5 6">5.4.2.7</ecNumber>
    </recommendedName>
    <alternativeName>
        <fullName evidence="5">Phosphodeoxyribomutase</fullName>
    </alternativeName>
</protein>
<evidence type="ECO:0000256" key="1">
    <source>
        <dbReference type="ARBA" id="ARBA00010373"/>
    </source>
</evidence>
<dbReference type="InterPro" id="IPR006124">
    <property type="entry name" value="Metalloenzyme"/>
</dbReference>
<dbReference type="Gene3D" id="3.40.720.10">
    <property type="entry name" value="Alkaline Phosphatase, subunit A"/>
    <property type="match status" value="1"/>
</dbReference>
<comment type="function">
    <text evidence="5">Isomerase that catalyzes the conversion of deoxy-ribose 1-phosphate (dRib-1-P) and ribose 1-phosphate (Rib-1-P) to deoxy-ribose 5-phosphate (dRib-5-P) and ribose 5-phosphate (Rib-5-P), respectively.</text>
</comment>
<dbReference type="GO" id="GO:0043094">
    <property type="term" value="P:metabolic compound salvage"/>
    <property type="evidence" value="ECO:0007669"/>
    <property type="project" value="UniProtKB-UniRule"/>
</dbReference>
<dbReference type="GO" id="GO:0006015">
    <property type="term" value="P:5-phosphoribose 1-diphosphate biosynthetic process"/>
    <property type="evidence" value="ECO:0007669"/>
    <property type="project" value="UniProtKB-UniPathway"/>
</dbReference>
<feature type="binding site" evidence="5">
    <location>
        <position position="18"/>
    </location>
    <ligand>
        <name>Mn(2+)</name>
        <dbReference type="ChEBI" id="CHEBI:29035"/>
        <label>1</label>
    </ligand>
</feature>
<dbReference type="Proteomes" id="UP000189857">
    <property type="component" value="Unassembled WGS sequence"/>
</dbReference>
<dbReference type="HAMAP" id="MF_00740">
    <property type="entry name" value="Phosphopentomut"/>
    <property type="match status" value="1"/>
</dbReference>
<feature type="binding site" evidence="5">
    <location>
        <position position="350"/>
    </location>
    <ligand>
        <name>Mn(2+)</name>
        <dbReference type="ChEBI" id="CHEBI:29035"/>
        <label>2</label>
    </ligand>
</feature>
<evidence type="ECO:0000313" key="8">
    <source>
        <dbReference type="EMBL" id="SJZ37963.1"/>
    </source>
</evidence>
<organism evidence="8 9">
    <name type="scientific">Eubacterium ruminantium</name>
    <dbReference type="NCBI Taxonomy" id="42322"/>
    <lineage>
        <taxon>Bacteria</taxon>
        <taxon>Bacillati</taxon>
        <taxon>Bacillota</taxon>
        <taxon>Clostridia</taxon>
        <taxon>Eubacteriales</taxon>
        <taxon>Eubacteriaceae</taxon>
        <taxon>Eubacterium</taxon>
    </lineage>
</organism>
<dbReference type="GO" id="GO:0000287">
    <property type="term" value="F:magnesium ion binding"/>
    <property type="evidence" value="ECO:0007669"/>
    <property type="project" value="UniProtKB-UniRule"/>
</dbReference>
<dbReference type="InterPro" id="IPR010045">
    <property type="entry name" value="DeoB"/>
</dbReference>
<dbReference type="PANTHER" id="PTHR21110">
    <property type="entry name" value="PHOSPHOPENTOMUTASE"/>
    <property type="match status" value="1"/>
</dbReference>
<dbReference type="PIRSF" id="PIRSF001491">
    <property type="entry name" value="Ppentomutase"/>
    <property type="match status" value="1"/>
</dbReference>
<dbReference type="GO" id="GO:0005829">
    <property type="term" value="C:cytosol"/>
    <property type="evidence" value="ECO:0007669"/>
    <property type="project" value="TreeGrafter"/>
</dbReference>
<accession>A0A1T4K6L1</accession>
<dbReference type="CDD" id="cd16009">
    <property type="entry name" value="PPM"/>
    <property type="match status" value="1"/>
</dbReference>
<dbReference type="EC" id="5.4.2.7" evidence="5 6"/>
<keyword evidence="5" id="KW-0963">Cytoplasm</keyword>
<dbReference type="GO" id="GO:0006018">
    <property type="term" value="P:2-deoxyribose 1-phosphate catabolic process"/>
    <property type="evidence" value="ECO:0007669"/>
    <property type="project" value="UniProtKB-UniRule"/>
</dbReference>
<dbReference type="InterPro" id="IPR024052">
    <property type="entry name" value="Phosphopentomutase_DeoB_cap_sf"/>
</dbReference>
<comment type="catalytic activity">
    <reaction evidence="5">
        <text>alpha-D-ribose 1-phosphate = D-ribose 5-phosphate</text>
        <dbReference type="Rhea" id="RHEA:18793"/>
        <dbReference type="ChEBI" id="CHEBI:57720"/>
        <dbReference type="ChEBI" id="CHEBI:78346"/>
        <dbReference type="EC" id="5.4.2.7"/>
    </reaction>
</comment>
<evidence type="ECO:0000256" key="3">
    <source>
        <dbReference type="ARBA" id="ARBA00023211"/>
    </source>
</evidence>
<evidence type="ECO:0000256" key="6">
    <source>
        <dbReference type="NCBIfam" id="TIGR01696"/>
    </source>
</evidence>
<feature type="binding site" evidence="5">
    <location>
        <position position="338"/>
    </location>
    <ligand>
        <name>Mn(2+)</name>
        <dbReference type="ChEBI" id="CHEBI:29035"/>
        <label>1</label>
    </ligand>
</feature>
<comment type="subcellular location">
    <subcellularLocation>
        <location evidence="5">Cytoplasm</location>
    </subcellularLocation>
</comment>
<dbReference type="SUPFAM" id="SSF53649">
    <property type="entry name" value="Alkaline phosphatase-like"/>
    <property type="match status" value="1"/>
</dbReference>
<comment type="cofactor">
    <cofactor evidence="5">
        <name>Mn(2+)</name>
        <dbReference type="ChEBI" id="CHEBI:29035"/>
    </cofactor>
    <text evidence="5">Binds 2 manganese ions.</text>
</comment>
<dbReference type="NCBIfam" id="TIGR01696">
    <property type="entry name" value="deoB"/>
    <property type="match status" value="1"/>
</dbReference>
<dbReference type="Pfam" id="PF01676">
    <property type="entry name" value="Metalloenzyme"/>
    <property type="match status" value="1"/>
</dbReference>
<dbReference type="SUPFAM" id="SSF143856">
    <property type="entry name" value="DeoB insert domain-like"/>
    <property type="match status" value="1"/>
</dbReference>
<evidence type="ECO:0000256" key="2">
    <source>
        <dbReference type="ARBA" id="ARBA00022723"/>
    </source>
</evidence>
<keyword evidence="3 5" id="KW-0464">Manganese</keyword>
<feature type="domain" description="Metalloenzyme" evidence="7">
    <location>
        <begin position="10"/>
        <end position="388"/>
    </location>
</feature>
<dbReference type="GO" id="GO:0009117">
    <property type="term" value="P:nucleotide metabolic process"/>
    <property type="evidence" value="ECO:0007669"/>
    <property type="project" value="UniProtKB-UniRule"/>
</dbReference>
<evidence type="ECO:0000259" key="7">
    <source>
        <dbReference type="Pfam" id="PF01676"/>
    </source>
</evidence>
<feature type="binding site" evidence="5">
    <location>
        <position position="296"/>
    </location>
    <ligand>
        <name>Mn(2+)</name>
        <dbReference type="ChEBI" id="CHEBI:29035"/>
        <label>2</label>
    </ligand>
</feature>
<sequence>MAERWGINMKRVIWIVLDSVGMGEAPDAADFDDLGADTIGHIMEKYPDLKIPNLRSIGYGNIDGISGVTPVEEPLGSFGRLRELSAGKDTTIGHWEMTGIHTPERFPTYPDGFPEDIINEFIKETGVPGVLGNCVASGTAIINELGDEMKAKKMPIVYTSADSVFQIACDESVYSPEELYEMCRVARKILVGPHNLARVIARPYIFDGKEYVRTSNRRDFSRKPDEVNLLNMIKNAGQTVYAVGKIEDIFAGVGITEAVHTKDNEDGMDKTLEALDKVGNGLIFTNLVEFDSTWGHRRDVEGYAKGLEAFDIRLGELMKKMGSFNGEPSDDILVITADHGCDPTFKGTDHTREYVPFLIYGSSVKAGINLHTSTSFADSGETVREFLEIPGKLPIGESQLSKIS</sequence>
<name>A0A1T4K6L1_9FIRM</name>
<comment type="pathway">
    <text evidence="5">Carbohydrate degradation; 2-deoxy-D-ribose 1-phosphate degradation; D-glyceraldehyde 3-phosphate and acetaldehyde from 2-deoxy-alpha-D-ribose 1-phosphate: step 1/2.</text>
</comment>
<evidence type="ECO:0000256" key="5">
    <source>
        <dbReference type="HAMAP-Rule" id="MF_00740"/>
    </source>
</evidence>
<proteinExistence type="inferred from homology"/>
<dbReference type="Gene3D" id="3.30.70.1250">
    <property type="entry name" value="Phosphopentomutase"/>
    <property type="match status" value="1"/>
</dbReference>
<dbReference type="AlphaFoldDB" id="A0A1T4K6L1"/>
<dbReference type="UniPathway" id="UPA00087">
    <property type="reaction ID" value="UER00173"/>
</dbReference>
<dbReference type="GO" id="GO:0030145">
    <property type="term" value="F:manganese ion binding"/>
    <property type="evidence" value="ECO:0007669"/>
    <property type="project" value="UniProtKB-UniRule"/>
</dbReference>
<keyword evidence="2 5" id="KW-0479">Metal-binding</keyword>